<reference evidence="1 2" key="1">
    <citation type="submission" date="2011-08" db="EMBL/GenBank/DDBJ databases">
        <title>The Genome Sequence of Plasmodium vivax India VII.</title>
        <authorList>
            <consortium name="The Broad Institute Genome Sequencing Platform"/>
            <consortium name="The Broad Institute Genome Sequencing Center for Infectious Disease"/>
            <person name="Neafsey D."/>
            <person name="Carlton J."/>
            <person name="Barnwell J."/>
            <person name="Collins W."/>
            <person name="Escalante A."/>
            <person name="Mullikin J."/>
            <person name="Saul A."/>
            <person name="Guigo R."/>
            <person name="Camara F."/>
            <person name="Young S.K."/>
            <person name="Zeng Q."/>
            <person name="Gargeya S."/>
            <person name="Fitzgerald M."/>
            <person name="Haas B."/>
            <person name="Abouelleil A."/>
            <person name="Alvarado L."/>
            <person name="Arachchi H.M."/>
            <person name="Berlin A."/>
            <person name="Brown A."/>
            <person name="Chapman S.B."/>
            <person name="Chen Z."/>
            <person name="Dunbar C."/>
            <person name="Freedman E."/>
            <person name="Gearin G."/>
            <person name="Gellesch M."/>
            <person name="Goldberg J."/>
            <person name="Griggs A."/>
            <person name="Gujja S."/>
            <person name="Heiman D."/>
            <person name="Howarth C."/>
            <person name="Larson L."/>
            <person name="Lui A."/>
            <person name="MacDonald P.J.P."/>
            <person name="Montmayeur A."/>
            <person name="Murphy C."/>
            <person name="Neiman D."/>
            <person name="Pearson M."/>
            <person name="Priest M."/>
            <person name="Roberts A."/>
            <person name="Saif S."/>
            <person name="Shea T."/>
            <person name="Shenoy N."/>
            <person name="Sisk P."/>
            <person name="Stolte C."/>
            <person name="Sykes S."/>
            <person name="Wortman J."/>
            <person name="Nusbaum C."/>
            <person name="Birren B."/>
        </authorList>
    </citation>
    <scope>NUCLEOTIDE SEQUENCE [LARGE SCALE GENOMIC DNA]</scope>
    <source>
        <strain evidence="1 2">India VII</strain>
    </source>
</reference>
<dbReference type="AlphaFoldDB" id="A0A0J9SAP5"/>
<gene>
    <name evidence="1" type="ORF">PVIIG_00399</name>
</gene>
<dbReference type="OrthoDB" id="374683at2759"/>
<dbReference type="EMBL" id="KQ234361">
    <property type="protein sequence ID" value="KMZ79007.1"/>
    <property type="molecule type" value="Genomic_DNA"/>
</dbReference>
<proteinExistence type="predicted"/>
<dbReference type="NCBIfam" id="TIGR01609">
    <property type="entry name" value="PF_unchar_267"/>
    <property type="match status" value="1"/>
</dbReference>
<evidence type="ECO:0000313" key="1">
    <source>
        <dbReference type="EMBL" id="KMZ79007.1"/>
    </source>
</evidence>
<dbReference type="Proteomes" id="UP000053562">
    <property type="component" value="Unassembled WGS sequence"/>
</dbReference>
<organism evidence="1 2">
    <name type="scientific">Plasmodium vivax India VII</name>
    <dbReference type="NCBI Taxonomy" id="1077284"/>
    <lineage>
        <taxon>Eukaryota</taxon>
        <taxon>Sar</taxon>
        <taxon>Alveolata</taxon>
        <taxon>Apicomplexa</taxon>
        <taxon>Aconoidasida</taxon>
        <taxon>Haemosporida</taxon>
        <taxon>Plasmodiidae</taxon>
        <taxon>Plasmodium</taxon>
        <taxon>Plasmodium (Plasmodium)</taxon>
    </lineage>
</organism>
<accession>A0A0J9SAP5</accession>
<protein>
    <submittedName>
        <fullName evidence="1">Uncharacterized protein</fullName>
    </submittedName>
</protein>
<dbReference type="Pfam" id="PF09688">
    <property type="entry name" value="Wx5_PLAF3D7"/>
    <property type="match status" value="1"/>
</dbReference>
<dbReference type="InterPro" id="IPR006496">
    <property type="entry name" value="CHP01606_Plasmodium_spp"/>
</dbReference>
<evidence type="ECO:0000313" key="2">
    <source>
        <dbReference type="Proteomes" id="UP000053562"/>
    </source>
</evidence>
<name>A0A0J9SAP5_PLAVI</name>
<sequence>MKHRCSLLYINAKRSGASNRVKNVTTVESSISPIKSRNKNVTINAVTLFKNIIYLSLLLCIFQGSLNYRDVNKFSTKCTKAFNGKGTGITFKRNLAEESYDNVPGVPEENALEPEDATTQTLEFYNSDYPLEEDELDDIANLDLLIESCEREYDDILLDITNRYVEFTDDMNHYWCDQMWKKRWCKYADSVHTEMMSNLNNPNLTLDEKKESFKILMGWCEDDFKYFLKLIKQEWDLRDDPEHYLER</sequence>